<name>A0ABU8GWQ3_9ACTN</name>
<feature type="non-terminal residue" evidence="2">
    <location>
        <position position="79"/>
    </location>
</feature>
<dbReference type="Pfam" id="PF00384">
    <property type="entry name" value="Molybdopterin"/>
    <property type="match status" value="1"/>
</dbReference>
<proteinExistence type="predicted"/>
<reference evidence="2 3" key="1">
    <citation type="submission" date="2024-03" db="EMBL/GenBank/DDBJ databases">
        <title>First Report of Pectobacterium brasiliscabiei causing potato scab in china.</title>
        <authorList>
            <person name="Handique U."/>
        </authorList>
    </citation>
    <scope>NUCLEOTIDE SEQUENCE [LARGE SCALE GENOMIC DNA]</scope>
    <source>
        <strain evidence="2 3">ZRIMU1503</strain>
    </source>
</reference>
<evidence type="ECO:0000313" key="3">
    <source>
        <dbReference type="Proteomes" id="UP001365781"/>
    </source>
</evidence>
<dbReference type="RefSeq" id="WP_336559425.1">
    <property type="nucleotide sequence ID" value="NZ_JBBAYM010000849.1"/>
</dbReference>
<dbReference type="Proteomes" id="UP001365781">
    <property type="component" value="Unassembled WGS sequence"/>
</dbReference>
<comment type="caution">
    <text evidence="2">The sequence shown here is derived from an EMBL/GenBank/DDBJ whole genome shotgun (WGS) entry which is preliminary data.</text>
</comment>
<dbReference type="EMBL" id="JBBAYM010000849">
    <property type="protein sequence ID" value="MEI5617610.1"/>
    <property type="molecule type" value="Genomic_DNA"/>
</dbReference>
<keyword evidence="3" id="KW-1185">Reference proteome</keyword>
<sequence>ETLKNAKNPLIILGQGALIGADGTAVLSLVAKLASSLTVAEGWNALSILHTAASRVGALDLGFVPGEGGLDVAGQVKAG</sequence>
<gene>
    <name evidence="2" type="ORF">WB403_51855</name>
</gene>
<feature type="domain" description="Molybdopterin oxidoreductase" evidence="1">
    <location>
        <begin position="2"/>
        <end position="76"/>
    </location>
</feature>
<evidence type="ECO:0000313" key="2">
    <source>
        <dbReference type="EMBL" id="MEI5617610.1"/>
    </source>
</evidence>
<protein>
    <submittedName>
        <fullName evidence="2">Molybdopterin-dependent oxidoreductase</fullName>
    </submittedName>
</protein>
<accession>A0ABU8GWQ3</accession>
<evidence type="ECO:0000259" key="1">
    <source>
        <dbReference type="Pfam" id="PF00384"/>
    </source>
</evidence>
<organism evidence="2 3">
    <name type="scientific">Streptomyces brasiliscabiei</name>
    <dbReference type="NCBI Taxonomy" id="2736302"/>
    <lineage>
        <taxon>Bacteria</taxon>
        <taxon>Bacillati</taxon>
        <taxon>Actinomycetota</taxon>
        <taxon>Actinomycetes</taxon>
        <taxon>Kitasatosporales</taxon>
        <taxon>Streptomycetaceae</taxon>
        <taxon>Streptomyces</taxon>
    </lineage>
</organism>
<feature type="non-terminal residue" evidence="2">
    <location>
        <position position="1"/>
    </location>
</feature>
<dbReference type="InterPro" id="IPR006656">
    <property type="entry name" value="Mopterin_OxRdtase"/>
</dbReference>